<dbReference type="AlphaFoldDB" id="E4NBY5"/>
<dbReference type="STRING" id="452652.KSE_29050"/>
<gene>
    <name evidence="7" type="ordered locus">KSE_29050</name>
</gene>
<dbReference type="SUPFAM" id="SSF51197">
    <property type="entry name" value="Clavaminate synthase-like"/>
    <property type="match status" value="1"/>
</dbReference>
<dbReference type="PIRSF" id="PIRSF019543">
    <property type="entry name" value="Clavaminate_syn"/>
    <property type="match status" value="1"/>
</dbReference>
<dbReference type="HOGENOM" id="CLU_044078_0_0_11"/>
<evidence type="ECO:0000256" key="3">
    <source>
        <dbReference type="ARBA" id="ARBA00023002"/>
    </source>
</evidence>
<evidence type="ECO:0000259" key="6">
    <source>
        <dbReference type="Pfam" id="PF02668"/>
    </source>
</evidence>
<dbReference type="GO" id="GO:0005506">
    <property type="term" value="F:iron ion binding"/>
    <property type="evidence" value="ECO:0007669"/>
    <property type="project" value="InterPro"/>
</dbReference>
<feature type="domain" description="TauD/TfdA-like" evidence="6">
    <location>
        <begin position="133"/>
        <end position="338"/>
    </location>
</feature>
<name>E4NBY5_KITSK</name>
<keyword evidence="3" id="KW-0560">Oxidoreductase</keyword>
<dbReference type="Proteomes" id="UP000007076">
    <property type="component" value="Chromosome"/>
</dbReference>
<evidence type="ECO:0000256" key="4">
    <source>
        <dbReference type="ARBA" id="ARBA00023004"/>
    </source>
</evidence>
<reference evidence="7 8" key="1">
    <citation type="journal article" date="2010" name="DNA Res.">
        <title>Genome sequence of Kitasatospora setae NBRC 14216T: an evolutionary snapshot of the family Streptomycetaceae.</title>
        <authorList>
            <person name="Ichikawa N."/>
            <person name="Oguchi A."/>
            <person name="Ikeda H."/>
            <person name="Ishikawa J."/>
            <person name="Kitani S."/>
            <person name="Watanabe Y."/>
            <person name="Nakamura S."/>
            <person name="Katano Y."/>
            <person name="Kishi E."/>
            <person name="Sasagawa M."/>
            <person name="Ankai A."/>
            <person name="Fukui S."/>
            <person name="Hashimoto Y."/>
            <person name="Kamata S."/>
            <person name="Otoguro M."/>
            <person name="Tanikawa S."/>
            <person name="Nihira T."/>
            <person name="Horinouchi S."/>
            <person name="Ohnishi Y."/>
            <person name="Hayakawa M."/>
            <person name="Kuzuyama T."/>
            <person name="Arisawa A."/>
            <person name="Nomoto F."/>
            <person name="Miura H."/>
            <person name="Takahashi Y."/>
            <person name="Fujita N."/>
        </authorList>
    </citation>
    <scope>NUCLEOTIDE SEQUENCE [LARGE SCALE GENOMIC DNA]</scope>
    <source>
        <strain evidence="8">ATCC 33774 / DSM 43861 / JCM 3304 / KCC A-0304 / NBRC 14216 / KM-6054</strain>
    </source>
</reference>
<dbReference type="GO" id="GO:0016491">
    <property type="term" value="F:oxidoreductase activity"/>
    <property type="evidence" value="ECO:0007669"/>
    <property type="project" value="UniProtKB-KW"/>
</dbReference>
<keyword evidence="2 5" id="KW-0479">Metal-binding</keyword>
<keyword evidence="8" id="KW-1185">Reference proteome</keyword>
<dbReference type="KEGG" id="ksk:KSE_29050"/>
<dbReference type="RefSeq" id="WP_014136029.1">
    <property type="nucleotide sequence ID" value="NC_016109.1"/>
</dbReference>
<dbReference type="EMBL" id="AP010968">
    <property type="protein sequence ID" value="BAJ28716.1"/>
    <property type="molecule type" value="Genomic_DNA"/>
</dbReference>
<dbReference type="Pfam" id="PF02668">
    <property type="entry name" value="TauD"/>
    <property type="match status" value="1"/>
</dbReference>
<evidence type="ECO:0000256" key="2">
    <source>
        <dbReference type="ARBA" id="ARBA00022723"/>
    </source>
</evidence>
<comment type="similarity">
    <text evidence="1">Belongs to the clavaminate synthase family.</text>
</comment>
<sequence>MTESLLAAPGAEVATDAEAAADAADALRITHHRLDDGVRDVIAKEIAERTSASVLDSDDNQAILSGIGAHVLRRHLPGQVLDALDAFRLDGRHVLKLSNLPTQHFPPTPVHGYGDESALPLVNALHFGLVKLLGMTPYAVAYENRGRLIRNVVPNPEAAGATSSWGADSEFFWHTDNPHLPFGEPGTDPRGYVPRYLTFYTVRNEERVPTEVAAVDEVVRHLDPALLRALERPGFVVGAPDSNDFPDAPELLDGTALFDRDEAGRNRARYDAGTTRGTDPATDEQVRAFHTALGRVHGAAFTLETGDFLVFDNYRVVHRRRAFTPDPAPTARWLRRCYAS</sequence>
<evidence type="ECO:0000313" key="8">
    <source>
        <dbReference type="Proteomes" id="UP000007076"/>
    </source>
</evidence>
<proteinExistence type="inferred from homology"/>
<dbReference type="Gene3D" id="3.60.130.10">
    <property type="entry name" value="Clavaminate synthase-like"/>
    <property type="match status" value="1"/>
</dbReference>
<evidence type="ECO:0000313" key="7">
    <source>
        <dbReference type="EMBL" id="BAJ28716.1"/>
    </source>
</evidence>
<feature type="binding site" evidence="5">
    <location>
        <position position="318"/>
    </location>
    <ligand>
        <name>Fe cation</name>
        <dbReference type="ChEBI" id="CHEBI:24875"/>
    </ligand>
</feature>
<evidence type="ECO:0000256" key="5">
    <source>
        <dbReference type="PIRSR" id="PIRSR019543-2"/>
    </source>
</evidence>
<dbReference type="PATRIC" id="fig|452652.3.peg.2912"/>
<dbReference type="InterPro" id="IPR042098">
    <property type="entry name" value="TauD-like_sf"/>
</dbReference>
<dbReference type="eggNOG" id="ENOG5032QVQ">
    <property type="taxonomic scope" value="Bacteria"/>
</dbReference>
<keyword evidence="4 5" id="KW-0408">Iron</keyword>
<dbReference type="InterPro" id="IPR014503">
    <property type="entry name" value="Clavaminate_syn-like"/>
</dbReference>
<protein>
    <recommendedName>
        <fullName evidence="6">TauD/TfdA-like domain-containing protein</fullName>
    </recommendedName>
</protein>
<dbReference type="InterPro" id="IPR003819">
    <property type="entry name" value="TauD/TfdA-like"/>
</dbReference>
<evidence type="ECO:0000256" key="1">
    <source>
        <dbReference type="ARBA" id="ARBA00008425"/>
    </source>
</evidence>
<accession>E4NBY5</accession>
<organism evidence="7 8">
    <name type="scientific">Kitasatospora setae (strain ATCC 33774 / DSM 43861 / JCM 3304 / KCC A-0304 / NBRC 14216 / KM-6054)</name>
    <name type="common">Streptomyces setae</name>
    <dbReference type="NCBI Taxonomy" id="452652"/>
    <lineage>
        <taxon>Bacteria</taxon>
        <taxon>Bacillati</taxon>
        <taxon>Actinomycetota</taxon>
        <taxon>Actinomycetes</taxon>
        <taxon>Kitasatosporales</taxon>
        <taxon>Streptomycetaceae</taxon>
        <taxon>Kitasatospora</taxon>
    </lineage>
</organism>